<protein>
    <submittedName>
        <fullName evidence="1">Uncharacterized protein</fullName>
    </submittedName>
</protein>
<dbReference type="AlphaFoldDB" id="A0A0D0PMK2"/>
<sequence length="118" mass="12787">MKGQQSGYAVSIEGITESASFLSLADALASLWGTLRTLPLGWTQYEAYRYFFGPGAAQRTESFLLRDGHLMLSFVLLGQTRLIRVAPTAAGPLQVAPKRLELLNTPAVMALCLRKSAA</sequence>
<accession>A0A0D0PMK2</accession>
<dbReference type="OrthoDB" id="3872428at2"/>
<proteinExistence type="predicted"/>
<dbReference type="RefSeq" id="WP_043916137.1">
    <property type="nucleotide sequence ID" value="NZ_JXZB01000004.1"/>
</dbReference>
<evidence type="ECO:0000313" key="2">
    <source>
        <dbReference type="Proteomes" id="UP000032066"/>
    </source>
</evidence>
<dbReference type="EMBL" id="JXZB01000004">
    <property type="protein sequence ID" value="KIQ63764.1"/>
    <property type="molecule type" value="Genomic_DNA"/>
</dbReference>
<comment type="caution">
    <text evidence="1">The sequence shown here is derived from an EMBL/GenBank/DDBJ whole genome shotgun (WGS) entry which is preliminary data.</text>
</comment>
<evidence type="ECO:0000313" key="1">
    <source>
        <dbReference type="EMBL" id="KIQ63764.1"/>
    </source>
</evidence>
<dbReference type="PATRIC" id="fig|2064.6.peg.7402"/>
<gene>
    <name evidence="1" type="ORF">TR51_35040</name>
</gene>
<keyword evidence="2" id="KW-1185">Reference proteome</keyword>
<dbReference type="STRING" id="2064.TR51_35040"/>
<reference evidence="1 2" key="1">
    <citation type="submission" date="2015-02" db="EMBL/GenBank/DDBJ databases">
        <title>Draft genome sequence of Kitasatospora griseola MF730-N6, a bafilomycin, terpentecin and satosporin producer.</title>
        <authorList>
            <person name="Arens J.C."/>
            <person name="Haltli B."/>
            <person name="Kerr R.G."/>
        </authorList>
    </citation>
    <scope>NUCLEOTIDE SEQUENCE [LARGE SCALE GENOMIC DNA]</scope>
    <source>
        <strain evidence="1 2">MF730-N6</strain>
    </source>
</reference>
<dbReference type="Proteomes" id="UP000032066">
    <property type="component" value="Unassembled WGS sequence"/>
</dbReference>
<name>A0A0D0PMK2_KITGR</name>
<organism evidence="1 2">
    <name type="scientific">Kitasatospora griseola</name>
    <name type="common">Streptomyces griseolosporeus</name>
    <dbReference type="NCBI Taxonomy" id="2064"/>
    <lineage>
        <taxon>Bacteria</taxon>
        <taxon>Bacillati</taxon>
        <taxon>Actinomycetota</taxon>
        <taxon>Actinomycetes</taxon>
        <taxon>Kitasatosporales</taxon>
        <taxon>Streptomycetaceae</taxon>
        <taxon>Kitasatospora</taxon>
    </lineage>
</organism>